<protein>
    <recommendedName>
        <fullName evidence="3">uroporphyrinogen decarboxylase</fullName>
        <ecNumber evidence="3">4.1.1.37</ecNumber>
    </recommendedName>
</protein>
<comment type="similarity">
    <text evidence="2">Belongs to the uroporphyrinogen decarboxylase family.</text>
</comment>
<dbReference type="PANTHER" id="PTHR21091:SF169">
    <property type="entry name" value="UROPORPHYRINOGEN DECARBOXYLASE"/>
    <property type="match status" value="1"/>
</dbReference>
<gene>
    <name evidence="9" type="primary">hemE_7</name>
    <name evidence="9" type="ORF">GALL_170990</name>
</gene>
<dbReference type="InterPro" id="IPR038071">
    <property type="entry name" value="UROD/MetE-like_sf"/>
</dbReference>
<dbReference type="PROSITE" id="PS00907">
    <property type="entry name" value="UROD_2"/>
    <property type="match status" value="1"/>
</dbReference>
<reference evidence="9" key="1">
    <citation type="submission" date="2016-10" db="EMBL/GenBank/DDBJ databases">
        <title>Sequence of Gallionella enrichment culture.</title>
        <authorList>
            <person name="Poehlein A."/>
            <person name="Muehling M."/>
            <person name="Daniel R."/>
        </authorList>
    </citation>
    <scope>NUCLEOTIDE SEQUENCE</scope>
</reference>
<dbReference type="GO" id="GO:0004853">
    <property type="term" value="F:uroporphyrinogen decarboxylase activity"/>
    <property type="evidence" value="ECO:0007669"/>
    <property type="project" value="UniProtKB-EC"/>
</dbReference>
<keyword evidence="6 9" id="KW-0456">Lyase</keyword>
<evidence type="ECO:0000256" key="2">
    <source>
        <dbReference type="ARBA" id="ARBA00009935"/>
    </source>
</evidence>
<keyword evidence="5" id="KW-0210">Decarboxylase</keyword>
<keyword evidence="4" id="KW-0963">Cytoplasm</keyword>
<dbReference type="PANTHER" id="PTHR21091">
    <property type="entry name" value="METHYLTETRAHYDROFOLATE:HOMOCYSTEINE METHYLTRANSFERASE RELATED"/>
    <property type="match status" value="1"/>
</dbReference>
<accession>A0A1J5RY52</accession>
<evidence type="ECO:0000256" key="5">
    <source>
        <dbReference type="ARBA" id="ARBA00022793"/>
    </source>
</evidence>
<evidence type="ECO:0000256" key="3">
    <source>
        <dbReference type="ARBA" id="ARBA00012288"/>
    </source>
</evidence>
<dbReference type="GO" id="GO:0005829">
    <property type="term" value="C:cytosol"/>
    <property type="evidence" value="ECO:0007669"/>
    <property type="project" value="TreeGrafter"/>
</dbReference>
<dbReference type="CDD" id="cd00717">
    <property type="entry name" value="URO-D"/>
    <property type="match status" value="1"/>
</dbReference>
<dbReference type="Pfam" id="PF01208">
    <property type="entry name" value="URO-D"/>
    <property type="match status" value="1"/>
</dbReference>
<evidence type="ECO:0000256" key="1">
    <source>
        <dbReference type="ARBA" id="ARBA00004804"/>
    </source>
</evidence>
<dbReference type="EMBL" id="MLJW01000091">
    <property type="protein sequence ID" value="OIR00762.1"/>
    <property type="molecule type" value="Genomic_DNA"/>
</dbReference>
<evidence type="ECO:0000256" key="7">
    <source>
        <dbReference type="ARBA" id="ARBA00023244"/>
    </source>
</evidence>
<dbReference type="GO" id="GO:0019353">
    <property type="term" value="P:protoporphyrinogen IX biosynthetic process from glutamate"/>
    <property type="evidence" value="ECO:0007669"/>
    <property type="project" value="TreeGrafter"/>
</dbReference>
<organism evidence="9">
    <name type="scientific">mine drainage metagenome</name>
    <dbReference type="NCBI Taxonomy" id="410659"/>
    <lineage>
        <taxon>unclassified sequences</taxon>
        <taxon>metagenomes</taxon>
        <taxon>ecological metagenomes</taxon>
    </lineage>
</organism>
<comment type="caution">
    <text evidence="9">The sequence shown here is derived from an EMBL/GenBank/DDBJ whole genome shotgun (WGS) entry which is preliminary data.</text>
</comment>
<evidence type="ECO:0000313" key="9">
    <source>
        <dbReference type="EMBL" id="OIR00762.1"/>
    </source>
</evidence>
<proteinExistence type="inferred from homology"/>
<dbReference type="FunFam" id="3.20.20.210:FF:000007">
    <property type="entry name" value="Uroporphyrinogen decarboxylase"/>
    <property type="match status" value="1"/>
</dbReference>
<name>A0A1J5RY52_9ZZZZ</name>
<dbReference type="EC" id="4.1.1.37" evidence="3"/>
<evidence type="ECO:0000256" key="4">
    <source>
        <dbReference type="ARBA" id="ARBA00022490"/>
    </source>
</evidence>
<dbReference type="AlphaFoldDB" id="A0A1J5RY52"/>
<dbReference type="SUPFAM" id="SSF51726">
    <property type="entry name" value="UROD/MetE-like"/>
    <property type="match status" value="1"/>
</dbReference>
<dbReference type="InterPro" id="IPR006361">
    <property type="entry name" value="Uroporphyrinogen_deCO2ase_HemE"/>
</dbReference>
<evidence type="ECO:0000259" key="8">
    <source>
        <dbReference type="PROSITE" id="PS00907"/>
    </source>
</evidence>
<keyword evidence="7" id="KW-0627">Porphyrin biosynthesis</keyword>
<evidence type="ECO:0000256" key="6">
    <source>
        <dbReference type="ARBA" id="ARBA00023239"/>
    </source>
</evidence>
<dbReference type="HAMAP" id="MF_00218">
    <property type="entry name" value="URO_D"/>
    <property type="match status" value="1"/>
</dbReference>
<dbReference type="InterPro" id="IPR000257">
    <property type="entry name" value="Uroporphyrinogen_deCOase"/>
</dbReference>
<comment type="pathway">
    <text evidence="1">Porphyrin-containing compound metabolism; protoporphyrin-IX biosynthesis; coproporphyrinogen-III from 5-aminolevulinate: step 4/4.</text>
</comment>
<sequence>MSHAPAKAFLRALAGETVTPPPFWLMRQAGRYLPEYREVRAGCRGFLDLCYSPDKATEVTLQPLRRYGFSAAILFSDILVVPDALGQAVAFKEGEGPKLPPIRDGKALAKLSLEGFASHLAPVFETVSRLSKAIPAETALIGFAGAPWTVATYMVEGSGSKDFIETKKLAYGQPDVFKALIDLLVQATGDYLITQIDHGAEAIQLFDSWAGVLPEDEFEKWVIAPTQRLVERLKRERPGIPVIGFPRGAGALLLPYVEKTGVDAVSLDTGVPLEWAAKMLQPKVTVQGNLDPILLITGGEAMDRAIDRILSTLGRGPFIFNLGHGILPSTPPEHVARLAERVKAWR</sequence>
<feature type="domain" description="Uroporphyrinogen decarboxylase (URO-D)" evidence="8">
    <location>
        <begin position="141"/>
        <end position="157"/>
    </location>
</feature>
<dbReference type="Gene3D" id="3.20.20.210">
    <property type="match status" value="1"/>
</dbReference>
<dbReference type="NCBIfam" id="TIGR01464">
    <property type="entry name" value="hemE"/>
    <property type="match status" value="1"/>
</dbReference>
<dbReference type="UniPathway" id="UPA00251">
    <property type="reaction ID" value="UER00321"/>
</dbReference>